<protein>
    <submittedName>
        <fullName evidence="1">Uncharacterized protein</fullName>
    </submittedName>
</protein>
<dbReference type="GeneID" id="94434035"/>
<keyword evidence="2" id="KW-1185">Reference proteome</keyword>
<evidence type="ECO:0000313" key="2">
    <source>
        <dbReference type="Proteomes" id="UP000221165"/>
    </source>
</evidence>
<accession>A0A2C6KCJ4</accession>
<gene>
    <name evidence="1" type="ORF">CSUI_010722</name>
</gene>
<dbReference type="Proteomes" id="UP000221165">
    <property type="component" value="Unassembled WGS sequence"/>
</dbReference>
<dbReference type="RefSeq" id="XP_067917200.1">
    <property type="nucleotide sequence ID" value="XM_068070824.1"/>
</dbReference>
<sequence length="156" mass="17526">MCVPIEDVLKLLANHPVETHPLVFHARITVHCLASSFSPLLAFSKFVVVSFSSLSSLCSSIPHSQLEYLSMLGNCLAMGIGLLEGCPQESVAVWSLWLQEAIQYVVAVALKYIAYPHILHKALKFFLRFLKKAYSCFTEAAAWSFIERYKSLIEQM</sequence>
<proteinExistence type="predicted"/>
<evidence type="ECO:0000313" key="1">
    <source>
        <dbReference type="EMBL" id="PHJ15467.1"/>
    </source>
</evidence>
<reference evidence="1 2" key="1">
    <citation type="journal article" date="2017" name="Int. J. Parasitol.">
        <title>The genome of the protozoan parasite Cystoisospora suis and a reverse vaccinology approach to identify vaccine candidates.</title>
        <authorList>
            <person name="Palmieri N."/>
            <person name="Shrestha A."/>
            <person name="Ruttkowski B."/>
            <person name="Beck T."/>
            <person name="Vogl C."/>
            <person name="Tomley F."/>
            <person name="Blake D.P."/>
            <person name="Joachim A."/>
        </authorList>
    </citation>
    <scope>NUCLEOTIDE SEQUENCE [LARGE SCALE GENOMIC DNA]</scope>
    <source>
        <strain evidence="1 2">Wien I</strain>
    </source>
</reference>
<dbReference type="EMBL" id="MIGC01008063">
    <property type="protein sequence ID" value="PHJ15467.1"/>
    <property type="molecule type" value="Genomic_DNA"/>
</dbReference>
<name>A0A2C6KCJ4_9APIC</name>
<comment type="caution">
    <text evidence="1">The sequence shown here is derived from an EMBL/GenBank/DDBJ whole genome shotgun (WGS) entry which is preliminary data.</text>
</comment>
<dbReference type="VEuPathDB" id="ToxoDB:CSUI_010722"/>
<organism evidence="1 2">
    <name type="scientific">Cystoisospora suis</name>
    <dbReference type="NCBI Taxonomy" id="483139"/>
    <lineage>
        <taxon>Eukaryota</taxon>
        <taxon>Sar</taxon>
        <taxon>Alveolata</taxon>
        <taxon>Apicomplexa</taxon>
        <taxon>Conoidasida</taxon>
        <taxon>Coccidia</taxon>
        <taxon>Eucoccidiorida</taxon>
        <taxon>Eimeriorina</taxon>
        <taxon>Sarcocystidae</taxon>
        <taxon>Cystoisospora</taxon>
    </lineage>
</organism>
<dbReference type="AlphaFoldDB" id="A0A2C6KCJ4"/>
<feature type="non-terminal residue" evidence="1">
    <location>
        <position position="156"/>
    </location>
</feature>